<keyword evidence="2" id="KW-1133">Transmembrane helix</keyword>
<feature type="compositionally biased region" description="Acidic residues" evidence="1">
    <location>
        <begin position="231"/>
        <end position="246"/>
    </location>
</feature>
<dbReference type="RefSeq" id="WP_146428880.1">
    <property type="nucleotide sequence ID" value="NZ_SJPF01000001.1"/>
</dbReference>
<comment type="caution">
    <text evidence="3">The sequence shown here is derived from an EMBL/GenBank/DDBJ whole genome shotgun (WGS) entry which is preliminary data.</text>
</comment>
<feature type="region of interest" description="Disordered" evidence="1">
    <location>
        <begin position="330"/>
        <end position="389"/>
    </location>
</feature>
<keyword evidence="2" id="KW-0812">Transmembrane</keyword>
<dbReference type="EMBL" id="SJPF01000001">
    <property type="protein sequence ID" value="TWT38643.1"/>
    <property type="molecule type" value="Genomic_DNA"/>
</dbReference>
<name>A0A5C5VKW3_9BACT</name>
<feature type="region of interest" description="Disordered" evidence="1">
    <location>
        <begin position="227"/>
        <end position="255"/>
    </location>
</feature>
<dbReference type="OrthoDB" id="264437at2"/>
<evidence type="ECO:0000313" key="4">
    <source>
        <dbReference type="Proteomes" id="UP000318878"/>
    </source>
</evidence>
<feature type="compositionally biased region" description="Basic and acidic residues" evidence="1">
    <location>
        <begin position="356"/>
        <end position="372"/>
    </location>
</feature>
<feature type="transmembrane region" description="Helical" evidence="2">
    <location>
        <begin position="29"/>
        <end position="50"/>
    </location>
</feature>
<dbReference type="AlphaFoldDB" id="A0A5C5VKW3"/>
<evidence type="ECO:0000313" key="3">
    <source>
        <dbReference type="EMBL" id="TWT38643.1"/>
    </source>
</evidence>
<dbReference type="Proteomes" id="UP000318878">
    <property type="component" value="Unassembled WGS sequence"/>
</dbReference>
<evidence type="ECO:0000256" key="1">
    <source>
        <dbReference type="SAM" id="MobiDB-lite"/>
    </source>
</evidence>
<proteinExistence type="predicted"/>
<sequence length="389" mass="42770">MLRGCVLAILLAAGLFCGYFYWLDQVFDWPANLVGAAFAGVVVFFCLNALNNAWTAWRDASRLGDIYHREPLIDGQVVAVSGTIHPIGDVVTAPFSGEQCVVCEYNLSGRYPEDEPDQPSTNSDFTGFLMVPCVIRGPRGDVRMFGFPLLEGFEEETLHRYDAAQNASNFLRATKFEALTGIKLINLFSALGEVWADEDGYVAKHINIGNLTADDLFPLDTEGNVQRTSLWDDERDEDKEPLEDDDPQRRVPHLKEKRVPIGADVCAIGRYDEMSRGLLPTPGAVTPNRLMQGTPADITAGSLGKMVRNVFGALVVLVITHAILFSVIRSQQDASEEPEPRETMSVEEATQSSDQPKAEATDDALLRNRDPAVEQQEPNGQPAEGDPGR</sequence>
<evidence type="ECO:0000256" key="2">
    <source>
        <dbReference type="SAM" id="Phobius"/>
    </source>
</evidence>
<organism evidence="3 4">
    <name type="scientific">Blastopirellula retiformator</name>
    <dbReference type="NCBI Taxonomy" id="2527970"/>
    <lineage>
        <taxon>Bacteria</taxon>
        <taxon>Pseudomonadati</taxon>
        <taxon>Planctomycetota</taxon>
        <taxon>Planctomycetia</taxon>
        <taxon>Pirellulales</taxon>
        <taxon>Pirellulaceae</taxon>
        <taxon>Blastopirellula</taxon>
    </lineage>
</organism>
<gene>
    <name evidence="3" type="ORF">Enr8_03360</name>
</gene>
<reference evidence="3 4" key="1">
    <citation type="submission" date="2019-02" db="EMBL/GenBank/DDBJ databases">
        <title>Deep-cultivation of Planctomycetes and their phenomic and genomic characterization uncovers novel biology.</title>
        <authorList>
            <person name="Wiegand S."/>
            <person name="Jogler M."/>
            <person name="Boedeker C."/>
            <person name="Pinto D."/>
            <person name="Vollmers J."/>
            <person name="Rivas-Marin E."/>
            <person name="Kohn T."/>
            <person name="Peeters S.H."/>
            <person name="Heuer A."/>
            <person name="Rast P."/>
            <person name="Oberbeckmann S."/>
            <person name="Bunk B."/>
            <person name="Jeske O."/>
            <person name="Meyerdierks A."/>
            <person name="Storesund J.E."/>
            <person name="Kallscheuer N."/>
            <person name="Luecker S."/>
            <person name="Lage O.M."/>
            <person name="Pohl T."/>
            <person name="Merkel B.J."/>
            <person name="Hornburger P."/>
            <person name="Mueller R.-W."/>
            <person name="Bruemmer F."/>
            <person name="Labrenz M."/>
            <person name="Spormann A.M."/>
            <person name="Op Den Camp H."/>
            <person name="Overmann J."/>
            <person name="Amann R."/>
            <person name="Jetten M.S.M."/>
            <person name="Mascher T."/>
            <person name="Medema M.H."/>
            <person name="Devos D.P."/>
            <person name="Kaster A.-K."/>
            <person name="Ovreas L."/>
            <person name="Rohde M."/>
            <person name="Galperin M.Y."/>
            <person name="Jogler C."/>
        </authorList>
    </citation>
    <scope>NUCLEOTIDE SEQUENCE [LARGE SCALE GENOMIC DNA]</scope>
    <source>
        <strain evidence="3 4">Enr8</strain>
    </source>
</reference>
<feature type="transmembrane region" description="Helical" evidence="2">
    <location>
        <begin position="310"/>
        <end position="328"/>
    </location>
</feature>
<feature type="transmembrane region" description="Helical" evidence="2">
    <location>
        <begin position="5"/>
        <end position="23"/>
    </location>
</feature>
<protein>
    <submittedName>
        <fullName evidence="3">Uncharacterized protein</fullName>
    </submittedName>
</protein>
<accession>A0A5C5VKW3</accession>
<keyword evidence="4" id="KW-1185">Reference proteome</keyword>
<keyword evidence="2" id="KW-0472">Membrane</keyword>